<proteinExistence type="predicted"/>
<dbReference type="PANTHER" id="PTHR34595">
    <property type="entry name" value="BLR5612 PROTEIN"/>
    <property type="match status" value="1"/>
</dbReference>
<dbReference type="InterPro" id="IPR007296">
    <property type="entry name" value="DUF403"/>
</dbReference>
<dbReference type="EMBL" id="JACHFD010000014">
    <property type="protein sequence ID" value="MBB5352666.1"/>
    <property type="molecule type" value="Genomic_DNA"/>
</dbReference>
<dbReference type="Pfam" id="PF04168">
    <property type="entry name" value="Alpha-E"/>
    <property type="match status" value="1"/>
</dbReference>
<evidence type="ECO:0000313" key="3">
    <source>
        <dbReference type="Proteomes" id="UP000557717"/>
    </source>
</evidence>
<dbReference type="PANTHER" id="PTHR34595:SF7">
    <property type="entry name" value="SLL1039 PROTEIN"/>
    <property type="match status" value="1"/>
</dbReference>
<comment type="caution">
    <text evidence="2">The sequence shown here is derived from an EMBL/GenBank/DDBJ whole genome shotgun (WGS) entry which is preliminary data.</text>
</comment>
<name>A0A840V6L3_9BACT</name>
<dbReference type="AlphaFoldDB" id="A0A840V6L3"/>
<evidence type="ECO:0000313" key="2">
    <source>
        <dbReference type="EMBL" id="MBB5352666.1"/>
    </source>
</evidence>
<protein>
    <submittedName>
        <fullName evidence="2">Putative alpha-E superfamily protein</fullName>
    </submittedName>
</protein>
<dbReference type="InterPro" id="IPR051680">
    <property type="entry name" value="ATP-dep_Glu-Cys_Ligase-2"/>
</dbReference>
<accession>A0A840V6L3</accession>
<organism evidence="2 3">
    <name type="scientific">Haloferula luteola</name>
    <dbReference type="NCBI Taxonomy" id="595692"/>
    <lineage>
        <taxon>Bacteria</taxon>
        <taxon>Pseudomonadati</taxon>
        <taxon>Verrucomicrobiota</taxon>
        <taxon>Verrucomicrobiia</taxon>
        <taxon>Verrucomicrobiales</taxon>
        <taxon>Verrucomicrobiaceae</taxon>
        <taxon>Haloferula</taxon>
    </lineage>
</organism>
<dbReference type="RefSeq" id="WP_184019883.1">
    <property type="nucleotide sequence ID" value="NZ_JACHFD010000014.1"/>
</dbReference>
<feature type="domain" description="DUF403" evidence="1">
    <location>
        <begin position="1"/>
        <end position="306"/>
    </location>
</feature>
<reference evidence="2 3" key="1">
    <citation type="submission" date="2020-08" db="EMBL/GenBank/DDBJ databases">
        <title>Genomic Encyclopedia of Type Strains, Phase IV (KMG-IV): sequencing the most valuable type-strain genomes for metagenomic binning, comparative biology and taxonomic classification.</title>
        <authorList>
            <person name="Goeker M."/>
        </authorList>
    </citation>
    <scope>NUCLEOTIDE SEQUENCE [LARGE SCALE GENOMIC DNA]</scope>
    <source>
        <strain evidence="2 3">YC6886</strain>
    </source>
</reference>
<evidence type="ECO:0000259" key="1">
    <source>
        <dbReference type="Pfam" id="PF04168"/>
    </source>
</evidence>
<dbReference type="Proteomes" id="UP000557717">
    <property type="component" value="Unassembled WGS sequence"/>
</dbReference>
<sequence>MLSRVANSLYWMVRYIERADNLARLIEVNERVLLDFGSDGREETFWRPIIASTGDEELYFELNPEGLGSVVHFLTSDRRNPNSIASCIAQGRENARMVRDQLSESLWEEINSLYLFVNSDASQRMLQSNRADYFSALRRGTFCFHGIASGTTLRGEAWAFMELGRYLERADKTTRFLDVAHFLPPEYADSSDHWISILKSCGALDAYRSLKPGPVDRSGVAEFLLFEKSFPRSVAYCFDRIDECLHRISGTPRGGYENSAERLAGKLVSELSYGTLEEVMEKGLHAYLDQLQSGINDVGGEVFDTYVLLPDQLETTPAVEVTTVSAVAAWQMEQEQQ</sequence>
<gene>
    <name evidence="2" type="ORF">HNR46_002914</name>
</gene>
<keyword evidence="3" id="KW-1185">Reference proteome</keyword>